<comment type="subcellular location">
    <subcellularLocation>
        <location evidence="1">Nucleus</location>
    </subcellularLocation>
</comment>
<dbReference type="PROSITE" id="PS51138">
    <property type="entry name" value="ENT"/>
    <property type="match status" value="1"/>
</dbReference>
<dbReference type="SUPFAM" id="SSF158639">
    <property type="entry name" value="ENT-like"/>
    <property type="match status" value="1"/>
</dbReference>
<evidence type="ECO:0000313" key="4">
    <source>
        <dbReference type="EMBL" id="KAB1272033.1"/>
    </source>
</evidence>
<protein>
    <submittedName>
        <fullName evidence="4">BRCA2-interacting transcriptional repressor EMSY</fullName>
    </submittedName>
</protein>
<dbReference type="InterPro" id="IPR036142">
    <property type="entry name" value="ENT_dom-like_sf"/>
</dbReference>
<reference evidence="4 5" key="1">
    <citation type="journal article" date="2019" name="Mol. Ecol. Resour.">
        <title>Improving Illumina assemblies with Hi-C and long reads: an example with the North African dromedary.</title>
        <authorList>
            <person name="Elbers J.P."/>
            <person name="Rogers M.F."/>
            <person name="Perelman P.L."/>
            <person name="Proskuryakova A.A."/>
            <person name="Serdyukova N.A."/>
            <person name="Johnson W.E."/>
            <person name="Horin P."/>
            <person name="Corander J."/>
            <person name="Murphy D."/>
            <person name="Burger P.A."/>
        </authorList>
    </citation>
    <scope>NUCLEOTIDE SEQUENCE [LARGE SCALE GENOMIC DNA]</scope>
    <source>
        <strain evidence="4">Drom800</strain>
        <tissue evidence="4">Blood</tissue>
    </source>
</reference>
<gene>
    <name evidence="4" type="ORF">Cadr_000015274</name>
</gene>
<dbReference type="PANTHER" id="PTHR16500">
    <property type="entry name" value="BRCA2-INTERACTING TRANSCRIPTIONAL REPRESSOR EMSY"/>
    <property type="match status" value="1"/>
</dbReference>
<dbReference type="InterPro" id="IPR005491">
    <property type="entry name" value="ENT_dom"/>
</dbReference>
<dbReference type="PANTHER" id="PTHR16500:SF3">
    <property type="entry name" value="BRCA2-INTERACTING TRANSCRIPTIONAL REPRESSOR EMSY"/>
    <property type="match status" value="1"/>
</dbReference>
<dbReference type="Gene3D" id="1.10.1240.40">
    <property type="entry name" value="ENT domain"/>
    <property type="match status" value="1"/>
</dbReference>
<evidence type="ECO:0000259" key="3">
    <source>
        <dbReference type="PROSITE" id="PS51138"/>
    </source>
</evidence>
<sequence length="83" mass="9537">MFRWANLPRITQPGRQALWGYQKEAGMPVVWPTLLDLSRDECKRILRKLELEAYAGVISALRAQGDLTKEKKDLLGELSKVLR</sequence>
<dbReference type="GO" id="GO:0006355">
    <property type="term" value="P:regulation of DNA-templated transcription"/>
    <property type="evidence" value="ECO:0007669"/>
    <property type="project" value="InterPro"/>
</dbReference>
<accession>A0A5N4DLG5</accession>
<name>A0A5N4DLG5_CAMDR</name>
<comment type="caution">
    <text evidence="4">The sequence shown here is derived from an EMBL/GenBank/DDBJ whole genome shotgun (WGS) entry which is preliminary data.</text>
</comment>
<evidence type="ECO:0000256" key="2">
    <source>
        <dbReference type="ARBA" id="ARBA00023242"/>
    </source>
</evidence>
<dbReference type="SMART" id="SM01191">
    <property type="entry name" value="ENT"/>
    <property type="match status" value="1"/>
</dbReference>
<evidence type="ECO:0000313" key="5">
    <source>
        <dbReference type="Proteomes" id="UP000299084"/>
    </source>
</evidence>
<evidence type="ECO:0000256" key="1">
    <source>
        <dbReference type="ARBA" id="ARBA00004123"/>
    </source>
</evidence>
<dbReference type="AlphaFoldDB" id="A0A5N4DLG5"/>
<keyword evidence="5" id="KW-1185">Reference proteome</keyword>
<feature type="domain" description="ENT" evidence="3">
    <location>
        <begin position="42"/>
        <end position="83"/>
    </location>
</feature>
<dbReference type="Pfam" id="PF03735">
    <property type="entry name" value="ENT"/>
    <property type="match status" value="1"/>
</dbReference>
<dbReference type="Proteomes" id="UP000299084">
    <property type="component" value="Unassembled WGS sequence"/>
</dbReference>
<dbReference type="InterPro" id="IPR033482">
    <property type="entry name" value="EMSY"/>
</dbReference>
<dbReference type="GO" id="GO:0005654">
    <property type="term" value="C:nucleoplasm"/>
    <property type="evidence" value="ECO:0007669"/>
    <property type="project" value="TreeGrafter"/>
</dbReference>
<proteinExistence type="predicted"/>
<organism evidence="4 5">
    <name type="scientific">Camelus dromedarius</name>
    <name type="common">Dromedary</name>
    <name type="synonym">Arabian camel</name>
    <dbReference type="NCBI Taxonomy" id="9838"/>
    <lineage>
        <taxon>Eukaryota</taxon>
        <taxon>Metazoa</taxon>
        <taxon>Chordata</taxon>
        <taxon>Craniata</taxon>
        <taxon>Vertebrata</taxon>
        <taxon>Euteleostomi</taxon>
        <taxon>Mammalia</taxon>
        <taxon>Eutheria</taxon>
        <taxon>Laurasiatheria</taxon>
        <taxon>Artiodactyla</taxon>
        <taxon>Tylopoda</taxon>
        <taxon>Camelidae</taxon>
        <taxon>Camelus</taxon>
    </lineage>
</organism>
<keyword evidence="2" id="KW-0539">Nucleus</keyword>
<dbReference type="EMBL" id="JWIN03000010">
    <property type="protein sequence ID" value="KAB1272033.1"/>
    <property type="molecule type" value="Genomic_DNA"/>
</dbReference>